<protein>
    <submittedName>
        <fullName evidence="1">Uncharacterized protein</fullName>
    </submittedName>
</protein>
<evidence type="ECO:0000313" key="2">
    <source>
        <dbReference type="Proteomes" id="UP000008691"/>
    </source>
</evidence>
<name>B2CRM2_9VIRU</name>
<sequence>MISIDDVYFQLIMMPFQALGIKYEMRKEGSIYKGIVNIKEFRKMFKSTLGKMSAVKLDENTIQLMKTGDISNIKVEEMQDGIKIGMGEIGEIILTDDKLAEKLNETFREQFGDNVTVTKQGETIVVTVTNPQKIFLNVLNKANSPIKLENGKLVFKL</sequence>
<dbReference type="RefSeq" id="YP_001798563.1">
    <property type="nucleotide sequence ID" value="NC_010537.1"/>
</dbReference>
<accession>B2CRM2</accession>
<dbReference type="OrthoDB" id="11399at10239"/>
<proteinExistence type="predicted"/>
<organism evidence="1 2">
    <name type="scientific">Betalipothrixvirus uzonense</name>
    <dbReference type="NCBI Taxonomy" id="512792"/>
    <lineage>
        <taxon>Viruses</taxon>
        <taxon>Adnaviria</taxon>
        <taxon>Zilligvirae</taxon>
        <taxon>Taleaviricota</taxon>
        <taxon>Tokiviricetes</taxon>
        <taxon>Ligamenvirales</taxon>
        <taxon>Lipothrixviridae</taxon>
        <taxon>Betalipothrixvirus</taxon>
    </lineage>
</organism>
<dbReference type="GeneID" id="6186749"/>
<evidence type="ECO:0000313" key="1">
    <source>
        <dbReference type="EMBL" id="ACB37279.1"/>
    </source>
</evidence>
<reference evidence="1 2" key="1">
    <citation type="journal article" date="2008" name="Res. Microbiol.">
        <title>Viruses in acidic geothermal environments of the Kamchatka Peninsula.</title>
        <authorList>
            <person name="Bize A."/>
            <person name="Peng X."/>
            <person name="Prokofeva M."/>
            <person name="Maclellan K."/>
            <person name="Lucas S."/>
            <person name="Forterre P."/>
            <person name="Garrett R.A."/>
            <person name="Bonch-Osmolovskaya E.A."/>
            <person name="Prangishvili D."/>
        </authorList>
    </citation>
    <scope>NUCLEOTIDE SEQUENCE [LARGE SCALE GENOMIC DNA]</scope>
</reference>
<dbReference type="KEGG" id="vg:6186749"/>
<dbReference type="Proteomes" id="UP000008691">
    <property type="component" value="Segment"/>
</dbReference>
<keyword evidence="2" id="KW-1185">Reference proteome</keyword>
<dbReference type="EMBL" id="EU545650">
    <property type="protein sequence ID" value="ACB37279.1"/>
    <property type="molecule type" value="Genomic_DNA"/>
</dbReference>